<evidence type="ECO:0000313" key="1">
    <source>
        <dbReference type="EMBL" id="KAG6591462.1"/>
    </source>
</evidence>
<name>A0AAV6N210_9ROSI</name>
<proteinExistence type="predicted"/>
<accession>A0AAV6N210</accession>
<dbReference type="Proteomes" id="UP000685013">
    <property type="component" value="Chromosome 9"/>
</dbReference>
<organism evidence="1 2">
    <name type="scientific">Cucurbita argyrosperma subsp. sororia</name>
    <dbReference type="NCBI Taxonomy" id="37648"/>
    <lineage>
        <taxon>Eukaryota</taxon>
        <taxon>Viridiplantae</taxon>
        <taxon>Streptophyta</taxon>
        <taxon>Embryophyta</taxon>
        <taxon>Tracheophyta</taxon>
        <taxon>Spermatophyta</taxon>
        <taxon>Magnoliopsida</taxon>
        <taxon>eudicotyledons</taxon>
        <taxon>Gunneridae</taxon>
        <taxon>Pentapetalae</taxon>
        <taxon>rosids</taxon>
        <taxon>fabids</taxon>
        <taxon>Cucurbitales</taxon>
        <taxon>Cucurbitaceae</taxon>
        <taxon>Cucurbiteae</taxon>
        <taxon>Cucurbita</taxon>
    </lineage>
</organism>
<protein>
    <submittedName>
        <fullName evidence="1">Uncharacterized protein</fullName>
    </submittedName>
</protein>
<evidence type="ECO:0000313" key="2">
    <source>
        <dbReference type="Proteomes" id="UP000685013"/>
    </source>
</evidence>
<keyword evidence="2" id="KW-1185">Reference proteome</keyword>
<dbReference type="AlphaFoldDB" id="A0AAV6N210"/>
<comment type="caution">
    <text evidence="1">The sequence shown here is derived from an EMBL/GenBank/DDBJ whole genome shotgun (WGS) entry which is preliminary data.</text>
</comment>
<gene>
    <name evidence="1" type="ORF">SDJN03_13808</name>
</gene>
<reference evidence="1 2" key="1">
    <citation type="journal article" date="2021" name="Hortic Res">
        <title>The domestication of Cucurbita argyrosperma as revealed by the genome of its wild relative.</title>
        <authorList>
            <person name="Barrera-Redondo J."/>
            <person name="Sanchez-de la Vega G."/>
            <person name="Aguirre-Liguori J.A."/>
            <person name="Castellanos-Morales G."/>
            <person name="Gutierrez-Guerrero Y.T."/>
            <person name="Aguirre-Dugua X."/>
            <person name="Aguirre-Planter E."/>
            <person name="Tenaillon M.I."/>
            <person name="Lira-Saade R."/>
            <person name="Eguiarte L.E."/>
        </authorList>
    </citation>
    <scope>NUCLEOTIDE SEQUENCE [LARGE SCALE GENOMIC DNA]</scope>
    <source>
        <strain evidence="1">JBR-2021</strain>
    </source>
</reference>
<sequence length="82" mass="9771">MVRGLGNFTVLDKDTVKPACHCFDRTVERKLKMELNRQRWDPVQQFYQGIDKGMDLEEIKGQDEEGQWKNGGCDCRRSRWRH</sequence>
<feature type="non-terminal residue" evidence="1">
    <location>
        <position position="1"/>
    </location>
</feature>
<dbReference type="EMBL" id="JAGKQH010000009">
    <property type="protein sequence ID" value="KAG6591462.1"/>
    <property type="molecule type" value="Genomic_DNA"/>
</dbReference>